<organism evidence="1 2">
    <name type="scientific">Halomonas stenophila</name>
    <dbReference type="NCBI Taxonomy" id="795312"/>
    <lineage>
        <taxon>Bacteria</taxon>
        <taxon>Pseudomonadati</taxon>
        <taxon>Pseudomonadota</taxon>
        <taxon>Gammaproteobacteria</taxon>
        <taxon>Oceanospirillales</taxon>
        <taxon>Halomonadaceae</taxon>
        <taxon>Halomonas</taxon>
    </lineage>
</organism>
<dbReference type="Gene3D" id="3.60.20.10">
    <property type="entry name" value="Glutamine Phosphoribosylpyrophosphate, subunit 1, domain 1"/>
    <property type="match status" value="1"/>
</dbReference>
<dbReference type="PANTHER" id="PTHR39328">
    <property type="entry name" value="BLL2871 PROTEIN"/>
    <property type="match status" value="1"/>
</dbReference>
<keyword evidence="2" id="KW-1185">Reference proteome</keyword>
<comment type="caution">
    <text evidence="1">The sequence shown here is derived from an EMBL/GenBank/DDBJ whole genome shotgun (WGS) entry which is preliminary data.</text>
</comment>
<proteinExistence type="predicted"/>
<evidence type="ECO:0000313" key="2">
    <source>
        <dbReference type="Proteomes" id="UP000518892"/>
    </source>
</evidence>
<dbReference type="InterPro" id="IPR010430">
    <property type="entry name" value="DUF1028"/>
</dbReference>
<keyword evidence="1" id="KW-0378">Hydrolase</keyword>
<gene>
    <name evidence="1" type="ORF">FHR97_001855</name>
</gene>
<dbReference type="AlphaFoldDB" id="A0A7W5ET46"/>
<name>A0A7W5ET46_9GAMM</name>
<dbReference type="RefSeq" id="WP_183383497.1">
    <property type="nucleotide sequence ID" value="NZ_JACHXR010000004.1"/>
</dbReference>
<reference evidence="1 2" key="1">
    <citation type="submission" date="2020-08" db="EMBL/GenBank/DDBJ databases">
        <title>Genomic Encyclopedia of Type Strains, Phase III (KMG-III): the genomes of soil and plant-associated and newly described type strains.</title>
        <authorList>
            <person name="Whitman W."/>
        </authorList>
    </citation>
    <scope>NUCLEOTIDE SEQUENCE [LARGE SCALE GENOMIC DNA]</scope>
    <source>
        <strain evidence="1 2">CECT 7744</strain>
    </source>
</reference>
<evidence type="ECO:0000313" key="1">
    <source>
        <dbReference type="EMBL" id="MBB3231003.1"/>
    </source>
</evidence>
<dbReference type="PANTHER" id="PTHR39328:SF1">
    <property type="entry name" value="BLL2871 PROTEIN"/>
    <property type="match status" value="1"/>
</dbReference>
<sequence>MTFSIAGFCRETGQLGTAISSSSICVASRCPFIAPGRGVVLTQNVTNPALGQLGVQLLEEGLDAERVLERLREHEAYPEWRQLQVLDAEGASAVHSGEEALGLHATRQGRDCVAGGNMLADEAVIEAMVAAFEAQEGELAERLLAAMDAGLAAGGEMGPVYSAGLKVADRASWPVVDLRVDWHIAPLAELRMIWEHYRPQRDAYVLRAVRPDASPSYGVPGDER</sequence>
<dbReference type="InterPro" id="IPR029055">
    <property type="entry name" value="Ntn_hydrolases_N"/>
</dbReference>
<dbReference type="Pfam" id="PF06267">
    <property type="entry name" value="DUF1028"/>
    <property type="match status" value="1"/>
</dbReference>
<accession>A0A7W5ET46</accession>
<protein>
    <submittedName>
        <fullName evidence="1">Putative Ntn-hydrolase superfamily protein</fullName>
    </submittedName>
</protein>
<dbReference type="SUPFAM" id="SSF56235">
    <property type="entry name" value="N-terminal nucleophile aminohydrolases (Ntn hydrolases)"/>
    <property type="match status" value="1"/>
</dbReference>
<dbReference type="GO" id="GO:0016787">
    <property type="term" value="F:hydrolase activity"/>
    <property type="evidence" value="ECO:0007669"/>
    <property type="project" value="UniProtKB-KW"/>
</dbReference>
<dbReference type="EMBL" id="JACHXR010000004">
    <property type="protein sequence ID" value="MBB3231003.1"/>
    <property type="molecule type" value="Genomic_DNA"/>
</dbReference>
<dbReference type="Proteomes" id="UP000518892">
    <property type="component" value="Unassembled WGS sequence"/>
</dbReference>